<accession>A0A9X2ETA6</accession>
<protein>
    <submittedName>
        <fullName evidence="1">Uncharacterized protein</fullName>
    </submittedName>
</protein>
<dbReference type="EMBL" id="JALBWM010000059">
    <property type="protein sequence ID" value="MCO1335331.1"/>
    <property type="molecule type" value="Genomic_DNA"/>
</dbReference>
<dbReference type="RefSeq" id="WP_252469249.1">
    <property type="nucleotide sequence ID" value="NZ_JALBWM010000059.1"/>
</dbReference>
<dbReference type="AlphaFoldDB" id="A0A9X2ETA6"/>
<name>A0A9X2ETA6_9GAMM</name>
<gene>
    <name evidence="1" type="ORF">MO867_13415</name>
</gene>
<organism evidence="1 2">
    <name type="scientific">Microbulbifer okhotskensis</name>
    <dbReference type="NCBI Taxonomy" id="2926617"/>
    <lineage>
        <taxon>Bacteria</taxon>
        <taxon>Pseudomonadati</taxon>
        <taxon>Pseudomonadota</taxon>
        <taxon>Gammaproteobacteria</taxon>
        <taxon>Cellvibrionales</taxon>
        <taxon>Microbulbiferaceae</taxon>
        <taxon>Microbulbifer</taxon>
    </lineage>
</organism>
<sequence length="91" mass="10362">MESEVKAPAVNRFAIFAGRVHLMNGGARNFRDSAPTKQAAMELAVKIAKKSQESQFFSWLQIVDRAKEKYTEYSILRGGILKEREKQECPE</sequence>
<proteinExistence type="predicted"/>
<evidence type="ECO:0000313" key="2">
    <source>
        <dbReference type="Proteomes" id="UP001139028"/>
    </source>
</evidence>
<reference evidence="1" key="1">
    <citation type="journal article" date="2022" name="Arch. Microbiol.">
        <title>Microbulbifer okhotskensis sp. nov., isolated from a deep bottom sediment of the Okhotsk Sea.</title>
        <authorList>
            <person name="Romanenko L."/>
            <person name="Kurilenko V."/>
            <person name="Otstavnykh N."/>
            <person name="Velansky P."/>
            <person name="Isaeva M."/>
            <person name="Mikhailov V."/>
        </authorList>
    </citation>
    <scope>NUCLEOTIDE SEQUENCE</scope>
    <source>
        <strain evidence="1">OS29</strain>
    </source>
</reference>
<keyword evidence="2" id="KW-1185">Reference proteome</keyword>
<evidence type="ECO:0000313" key="1">
    <source>
        <dbReference type="EMBL" id="MCO1335331.1"/>
    </source>
</evidence>
<comment type="caution">
    <text evidence="1">The sequence shown here is derived from an EMBL/GenBank/DDBJ whole genome shotgun (WGS) entry which is preliminary data.</text>
</comment>
<dbReference type="Proteomes" id="UP001139028">
    <property type="component" value="Unassembled WGS sequence"/>
</dbReference>